<feature type="coiled-coil region" evidence="1">
    <location>
        <begin position="177"/>
        <end position="218"/>
    </location>
</feature>
<sequence length="307" mass="34225">MEPLTFADTHNMVAFLSKSDASAGFDQIFWATASIKKANDVVQLRVLIDRKKVVVTKDVIRHDLRLHDADGVKCLPNEEIFAELARMGYEKPPPNAKRTAWNEFSCLMASAVICLTTAEVEEEVEMPTAPAPPSPTNIPSSPPQDPIPTLPQAQPATPPSPLQEQPIDTSESSMTLLNTLLETCATLSKKVAELKQDKQTQALEILKLKKRVKRLEKKRRSKHSGSKRLKKLVVDMDAELQGRKDDDNAATKDVNAAEPIVFDDEEVTMTMAQTLIKIKVEKARLIDEQMAKRLHDEEVKQAAAREK</sequence>
<evidence type="ECO:0008006" key="4">
    <source>
        <dbReference type="Google" id="ProtNLM"/>
    </source>
</evidence>
<accession>A0A699IQ90</accession>
<gene>
    <name evidence="3" type="ORF">Tci_555557</name>
</gene>
<feature type="region of interest" description="Disordered" evidence="2">
    <location>
        <begin position="123"/>
        <end position="169"/>
    </location>
</feature>
<evidence type="ECO:0000313" key="3">
    <source>
        <dbReference type="EMBL" id="GEZ83584.1"/>
    </source>
</evidence>
<keyword evidence="1" id="KW-0175">Coiled coil</keyword>
<protein>
    <recommendedName>
        <fullName evidence="4">Xylulose kinase-1</fullName>
    </recommendedName>
</protein>
<proteinExistence type="predicted"/>
<name>A0A699IQ90_TANCI</name>
<evidence type="ECO:0000256" key="2">
    <source>
        <dbReference type="SAM" id="MobiDB-lite"/>
    </source>
</evidence>
<dbReference type="EMBL" id="BKCJ010330122">
    <property type="protein sequence ID" value="GEZ83584.1"/>
    <property type="molecule type" value="Genomic_DNA"/>
</dbReference>
<evidence type="ECO:0000256" key="1">
    <source>
        <dbReference type="SAM" id="Coils"/>
    </source>
</evidence>
<feature type="compositionally biased region" description="Pro residues" evidence="2">
    <location>
        <begin position="129"/>
        <end position="149"/>
    </location>
</feature>
<reference evidence="3" key="1">
    <citation type="journal article" date="2019" name="Sci. Rep.">
        <title>Draft genome of Tanacetum cinerariifolium, the natural source of mosquito coil.</title>
        <authorList>
            <person name="Yamashiro T."/>
            <person name="Shiraishi A."/>
            <person name="Satake H."/>
            <person name="Nakayama K."/>
        </authorList>
    </citation>
    <scope>NUCLEOTIDE SEQUENCE</scope>
</reference>
<organism evidence="3">
    <name type="scientific">Tanacetum cinerariifolium</name>
    <name type="common">Dalmatian daisy</name>
    <name type="synonym">Chrysanthemum cinerariifolium</name>
    <dbReference type="NCBI Taxonomy" id="118510"/>
    <lineage>
        <taxon>Eukaryota</taxon>
        <taxon>Viridiplantae</taxon>
        <taxon>Streptophyta</taxon>
        <taxon>Embryophyta</taxon>
        <taxon>Tracheophyta</taxon>
        <taxon>Spermatophyta</taxon>
        <taxon>Magnoliopsida</taxon>
        <taxon>eudicotyledons</taxon>
        <taxon>Gunneridae</taxon>
        <taxon>Pentapetalae</taxon>
        <taxon>asterids</taxon>
        <taxon>campanulids</taxon>
        <taxon>Asterales</taxon>
        <taxon>Asteraceae</taxon>
        <taxon>Asteroideae</taxon>
        <taxon>Anthemideae</taxon>
        <taxon>Anthemidinae</taxon>
        <taxon>Tanacetum</taxon>
    </lineage>
</organism>
<dbReference type="AlphaFoldDB" id="A0A699IQ90"/>
<comment type="caution">
    <text evidence="3">The sequence shown here is derived from an EMBL/GenBank/DDBJ whole genome shotgun (WGS) entry which is preliminary data.</text>
</comment>